<feature type="domain" description="ParB-like N-terminal" evidence="2">
    <location>
        <begin position="36"/>
        <end position="125"/>
    </location>
</feature>
<dbReference type="Proteomes" id="UP001284537">
    <property type="component" value="Unassembled WGS sequence"/>
</dbReference>
<proteinExistence type="inferred from homology"/>
<dbReference type="Gene3D" id="3.90.1530.30">
    <property type="match status" value="1"/>
</dbReference>
<dbReference type="SUPFAM" id="SSF109709">
    <property type="entry name" value="KorB DNA-binding domain-like"/>
    <property type="match status" value="1"/>
</dbReference>
<dbReference type="RefSeq" id="WP_313731120.1">
    <property type="nucleotide sequence ID" value="NZ_JAXARY010000048.1"/>
</dbReference>
<dbReference type="SUPFAM" id="SSF110849">
    <property type="entry name" value="ParB/Sulfiredoxin"/>
    <property type="match status" value="1"/>
</dbReference>
<dbReference type="SMART" id="SM00470">
    <property type="entry name" value="ParB"/>
    <property type="match status" value="1"/>
</dbReference>
<reference evidence="3 4" key="1">
    <citation type="submission" date="2023-11" db="EMBL/GenBank/DDBJ databases">
        <authorList>
            <person name="Ouyang M.-Y."/>
        </authorList>
    </citation>
    <scope>NUCLEOTIDE SEQUENCE [LARGE SCALE GENOMIC DNA]</scope>
    <source>
        <strain evidence="3 4">OY6</strain>
    </source>
</reference>
<dbReference type="EMBL" id="JAXARY010000048">
    <property type="protein sequence ID" value="MDX8130441.1"/>
    <property type="molecule type" value="Genomic_DNA"/>
</dbReference>
<dbReference type="InterPro" id="IPR004437">
    <property type="entry name" value="ParB/RepB/Spo0J"/>
</dbReference>
<comment type="similarity">
    <text evidence="1">Belongs to the ParB family.</text>
</comment>
<dbReference type="PANTHER" id="PTHR33375:SF1">
    <property type="entry name" value="CHROMOSOME-PARTITIONING PROTEIN PARB-RELATED"/>
    <property type="match status" value="1"/>
</dbReference>
<dbReference type="CDD" id="cd16393">
    <property type="entry name" value="SPO0J_N"/>
    <property type="match status" value="1"/>
</dbReference>
<name>A0ABU4ULR4_9GAMM</name>
<dbReference type="InterPro" id="IPR050336">
    <property type="entry name" value="Chromosome_partition/occlusion"/>
</dbReference>
<gene>
    <name evidence="3" type="ORF">QLH52_24330</name>
</gene>
<dbReference type="Gene3D" id="1.10.10.2830">
    <property type="match status" value="1"/>
</dbReference>
<dbReference type="InterPro" id="IPR003115">
    <property type="entry name" value="ParB_N"/>
</dbReference>
<evidence type="ECO:0000313" key="4">
    <source>
        <dbReference type="Proteomes" id="UP001284537"/>
    </source>
</evidence>
<evidence type="ECO:0000313" key="3">
    <source>
        <dbReference type="EMBL" id="MDX8130441.1"/>
    </source>
</evidence>
<dbReference type="PANTHER" id="PTHR33375">
    <property type="entry name" value="CHROMOSOME-PARTITIONING PROTEIN PARB-RELATED"/>
    <property type="match status" value="1"/>
</dbReference>
<sequence>MAKNTTKMLEERLKQNLQKHVESHQTAEFSEGREYILVQVHTIEPNPYQPRRIFPEDELQKLATSIAEVGLLEPILLRKVEDRYQIAAGERRWRAHKLLNKPTIGAIVTSISDSDMAVFALAENVDREDLSDYEIGIAIRQIENLFPTKKKLAESLGMNREDMYRYFSFDDLPEFIRNDLNNNPRLLSRSAASDIRRIGQNNETPLYDTLLAEAWGLLLNGDLEQTKIAGYIIRKLKAEEEGNKDCHIQSTHNLIKDGKKVGYISWAGKHMTIKLNTAALDEKKEKKLQAFLENLMDAEVSEV</sequence>
<evidence type="ECO:0000259" key="2">
    <source>
        <dbReference type="SMART" id="SM00470"/>
    </source>
</evidence>
<comment type="caution">
    <text evidence="3">The sequence shown here is derived from an EMBL/GenBank/DDBJ whole genome shotgun (WGS) entry which is preliminary data.</text>
</comment>
<dbReference type="InterPro" id="IPR036086">
    <property type="entry name" value="ParB/Sulfiredoxin_sf"/>
</dbReference>
<evidence type="ECO:0000256" key="1">
    <source>
        <dbReference type="ARBA" id="ARBA00006295"/>
    </source>
</evidence>
<dbReference type="NCBIfam" id="TIGR00180">
    <property type="entry name" value="parB_part"/>
    <property type="match status" value="1"/>
</dbReference>
<protein>
    <submittedName>
        <fullName evidence="3">ParB/RepB/Spo0J family partition protein</fullName>
    </submittedName>
</protein>
<organism evidence="3 4">
    <name type="scientific">Methylomonas defluvii</name>
    <dbReference type="NCBI Taxonomy" id="3045149"/>
    <lineage>
        <taxon>Bacteria</taxon>
        <taxon>Pseudomonadati</taxon>
        <taxon>Pseudomonadota</taxon>
        <taxon>Gammaproteobacteria</taxon>
        <taxon>Methylococcales</taxon>
        <taxon>Methylococcaceae</taxon>
        <taxon>Methylomonas</taxon>
    </lineage>
</organism>
<accession>A0ABU4ULR4</accession>
<dbReference type="Pfam" id="PF02195">
    <property type="entry name" value="ParB_N"/>
    <property type="match status" value="1"/>
</dbReference>
<keyword evidence="4" id="KW-1185">Reference proteome</keyword>